<name>A0A3A1P6R6_9SPHN</name>
<sequence length="289" mass="31762">MISAPPLPTRPPTWTSEPTPGIHLSGGTQCFRAAQQAQEHLGPGLKLALLIEGSFSLDVDDHAGAIVPAGTSSLFVSRDSWRLDHHFAEGMRLQYLTLFLEAGLVEDLLEQDLPESVERGSIFHTTRSTPRAMGSLATSILHRPFHGAAGRLHNSGKALELAALAVETIAGRLPHSQPSLANASEVQRLHDLRDYLDNHWRHAPSVDVLARQFGFGHRKMTAGFRRLFGSSITEYLRELRLREAWHLLDSGMSATLAAEQTGYTLPHFTVAFTRRFGVTPGSLSRHGMN</sequence>
<proteinExistence type="predicted"/>
<dbReference type="InterPro" id="IPR053142">
    <property type="entry name" value="PchR_regulatory_protein"/>
</dbReference>
<dbReference type="PANTHER" id="PTHR47893">
    <property type="entry name" value="REGULATORY PROTEIN PCHR"/>
    <property type="match status" value="1"/>
</dbReference>
<keyword evidence="2" id="KW-0804">Transcription</keyword>
<keyword evidence="1" id="KW-0805">Transcription regulation</keyword>
<keyword evidence="5" id="KW-1185">Reference proteome</keyword>
<protein>
    <submittedName>
        <fullName evidence="4">AraC family transcriptional regulator</fullName>
    </submittedName>
</protein>
<dbReference type="PANTHER" id="PTHR47893:SF1">
    <property type="entry name" value="REGULATORY PROTEIN PCHR"/>
    <property type="match status" value="1"/>
</dbReference>
<evidence type="ECO:0000313" key="5">
    <source>
        <dbReference type="Proteomes" id="UP000265366"/>
    </source>
</evidence>
<dbReference type="Proteomes" id="UP000265366">
    <property type="component" value="Unassembled WGS sequence"/>
</dbReference>
<dbReference type="Pfam" id="PF12833">
    <property type="entry name" value="HTH_18"/>
    <property type="match status" value="1"/>
</dbReference>
<dbReference type="InterPro" id="IPR009057">
    <property type="entry name" value="Homeodomain-like_sf"/>
</dbReference>
<feature type="domain" description="HTH araC/xylS-type" evidence="3">
    <location>
        <begin position="190"/>
        <end position="286"/>
    </location>
</feature>
<dbReference type="EMBL" id="QXFM01000107">
    <property type="protein sequence ID" value="RIV84138.1"/>
    <property type="molecule type" value="Genomic_DNA"/>
</dbReference>
<reference evidence="4 5" key="1">
    <citation type="submission" date="2018-08" db="EMBL/GenBank/DDBJ databases">
        <title>Erythrobacter zhengii sp.nov., a bacterium isolated from deep-sea sediment.</title>
        <authorList>
            <person name="Fang C."/>
            <person name="Wu Y.-H."/>
            <person name="Sun C."/>
            <person name="Wang H."/>
            <person name="Cheng H."/>
            <person name="Meng F.-X."/>
            <person name="Wang C.-S."/>
            <person name="Xu X.-W."/>
        </authorList>
    </citation>
    <scope>NUCLEOTIDE SEQUENCE [LARGE SCALE GENOMIC DNA]</scope>
    <source>
        <strain evidence="4 5">CCTCC AB 2015396</strain>
    </source>
</reference>
<dbReference type="RefSeq" id="WP_119593128.1">
    <property type="nucleotide sequence ID" value="NZ_QXFM01000107.1"/>
</dbReference>
<dbReference type="InterPro" id="IPR018060">
    <property type="entry name" value="HTH_AraC"/>
</dbReference>
<dbReference type="GO" id="GO:0003700">
    <property type="term" value="F:DNA-binding transcription factor activity"/>
    <property type="evidence" value="ECO:0007669"/>
    <property type="project" value="InterPro"/>
</dbReference>
<comment type="caution">
    <text evidence="4">The sequence shown here is derived from an EMBL/GenBank/DDBJ whole genome shotgun (WGS) entry which is preliminary data.</text>
</comment>
<dbReference type="OrthoDB" id="7426043at2"/>
<evidence type="ECO:0000256" key="1">
    <source>
        <dbReference type="ARBA" id="ARBA00023015"/>
    </source>
</evidence>
<dbReference type="SMART" id="SM00342">
    <property type="entry name" value="HTH_ARAC"/>
    <property type="match status" value="1"/>
</dbReference>
<dbReference type="Gene3D" id="1.10.10.60">
    <property type="entry name" value="Homeodomain-like"/>
    <property type="match status" value="1"/>
</dbReference>
<evidence type="ECO:0000259" key="3">
    <source>
        <dbReference type="PROSITE" id="PS01124"/>
    </source>
</evidence>
<dbReference type="GO" id="GO:0043565">
    <property type="term" value="F:sequence-specific DNA binding"/>
    <property type="evidence" value="ECO:0007669"/>
    <property type="project" value="InterPro"/>
</dbReference>
<dbReference type="PROSITE" id="PS01124">
    <property type="entry name" value="HTH_ARAC_FAMILY_2"/>
    <property type="match status" value="1"/>
</dbReference>
<organism evidence="4 5">
    <name type="scientific">Aurantiacibacter xanthus</name>
    <dbReference type="NCBI Taxonomy" id="1784712"/>
    <lineage>
        <taxon>Bacteria</taxon>
        <taxon>Pseudomonadati</taxon>
        <taxon>Pseudomonadota</taxon>
        <taxon>Alphaproteobacteria</taxon>
        <taxon>Sphingomonadales</taxon>
        <taxon>Erythrobacteraceae</taxon>
        <taxon>Aurantiacibacter</taxon>
    </lineage>
</organism>
<dbReference type="SUPFAM" id="SSF46689">
    <property type="entry name" value="Homeodomain-like"/>
    <property type="match status" value="1"/>
</dbReference>
<gene>
    <name evidence="4" type="ORF">D2V17_12015</name>
</gene>
<evidence type="ECO:0000256" key="2">
    <source>
        <dbReference type="ARBA" id="ARBA00023163"/>
    </source>
</evidence>
<dbReference type="AlphaFoldDB" id="A0A3A1P6R6"/>
<evidence type="ECO:0000313" key="4">
    <source>
        <dbReference type="EMBL" id="RIV84138.1"/>
    </source>
</evidence>
<accession>A0A3A1P6R6</accession>